<feature type="domain" description="GPI inositol-deacylase winged helix" evidence="2">
    <location>
        <begin position="72"/>
        <end position="149"/>
    </location>
</feature>
<evidence type="ECO:0000256" key="1">
    <source>
        <dbReference type="SAM" id="MobiDB-lite"/>
    </source>
</evidence>
<reference evidence="3 4" key="1">
    <citation type="journal article" date="2011" name="PLoS Genet.">
        <title>Genome sequencing and comparative transcriptomics of the model entomopathogenic fungi Metarhizium anisopliae and M. acridum.</title>
        <authorList>
            <person name="Gao Q."/>
            <person name="Jin K."/>
            <person name="Ying S.H."/>
            <person name="Zhang Y."/>
            <person name="Xiao G."/>
            <person name="Shang Y."/>
            <person name="Duan Z."/>
            <person name="Hu X."/>
            <person name="Xie X.Q."/>
            <person name="Zhou G."/>
            <person name="Peng G."/>
            <person name="Luo Z."/>
            <person name="Huang W."/>
            <person name="Wang B."/>
            <person name="Fang W."/>
            <person name="Wang S."/>
            <person name="Zhong Y."/>
            <person name="Ma L.J."/>
            <person name="St Leger R.J."/>
            <person name="Zhao G.P."/>
            <person name="Pei Y."/>
            <person name="Feng M.G."/>
            <person name="Xia Y."/>
            <person name="Wang C."/>
        </authorList>
    </citation>
    <scope>NUCLEOTIDE SEQUENCE [LARGE SCALE GENOMIC DNA]</scope>
    <source>
        <strain evidence="3 4">CQMa 102</strain>
    </source>
</reference>
<dbReference type="InterPro" id="IPR036770">
    <property type="entry name" value="Ankyrin_rpt-contain_sf"/>
</dbReference>
<evidence type="ECO:0000259" key="2">
    <source>
        <dbReference type="Pfam" id="PF22939"/>
    </source>
</evidence>
<evidence type="ECO:0000313" key="3">
    <source>
        <dbReference type="EMBL" id="EFY88081.1"/>
    </source>
</evidence>
<dbReference type="EMBL" id="GL698516">
    <property type="protein sequence ID" value="EFY88081.1"/>
    <property type="molecule type" value="Genomic_DNA"/>
</dbReference>
<dbReference type="InParanoid" id="E9E7H1"/>
<proteinExistence type="predicted"/>
<dbReference type="Pfam" id="PF00023">
    <property type="entry name" value="Ank"/>
    <property type="match status" value="1"/>
</dbReference>
<dbReference type="Proteomes" id="UP000002499">
    <property type="component" value="Unassembled WGS sequence"/>
</dbReference>
<dbReference type="InterPro" id="IPR002110">
    <property type="entry name" value="Ankyrin_rpt"/>
</dbReference>
<dbReference type="Pfam" id="PF22939">
    <property type="entry name" value="WHD_GPIID"/>
    <property type="match status" value="1"/>
</dbReference>
<dbReference type="PANTHER" id="PTHR10039:SF15">
    <property type="entry name" value="NACHT DOMAIN-CONTAINING PROTEIN"/>
    <property type="match status" value="1"/>
</dbReference>
<accession>E9E7H1</accession>
<dbReference type="Gene3D" id="1.25.40.20">
    <property type="entry name" value="Ankyrin repeat-containing domain"/>
    <property type="match status" value="1"/>
</dbReference>
<dbReference type="InterPro" id="IPR054471">
    <property type="entry name" value="GPIID_WHD"/>
</dbReference>
<sequence length="684" mass="77019">MVNDELQARIESKVIKASANMFLLAALHMDRLVELRTRQDMMDFLESILGSDLSAAYKKTMEKIENQDQNSVSLAKRTLAWAIHAERPFSVEELRHVLAVRAGSKQFNPGYMPYAREILSVCAGLVTIGNRRGIIRLAHYTTLEFLRQTKPDWLQDMQADLAETCLTYLLYDCFQVGSRKTDQAFEAKFEFYRYAAENWAHHAGIDRSSNACLARKEKIQPLLDVFLATDPLAPSFRYWLFRLKKGIIQSIDRSPSSSKWAIEKLIFSPLSWLSKATCKAYHWSESVIYPPEESPFAFLEAFITASLERASLSDSTWEDLPLGCRKSCTPEAVKKLKVSKNKLSSLLFQASYCHPSLMRHRANTQDFANLLLFFEYHDAPRRCSEEVANLIVILLLKSKAQRQSDTGTKGWTEEEGELFRRLLVKPVHKCQEYQYIPVHSLDPDGDLLFYVIHLGCSALDFLVRSGLDVKAISCRHRFRTPLIAAVVQDLESKTPCVEYLLNHGADVHQLAVGCEYGSALVAAGANAAHYGSQYSDTVRLYIESMATIVKYLLEKGAHVNHIATGMAGAKYLTALAAAVDSGIPPAFSSRRMDDFGAAEITLQQFGFDGKDHNRGMLLSLRAELRESDRGWNSVVAYLKELILEFEEGRIPTPRQTRSDDFGPNVGMTPYSNSADEEMAVDQGL</sequence>
<dbReference type="OrthoDB" id="1577640at2759"/>
<keyword evidence="4" id="KW-1185">Reference proteome</keyword>
<dbReference type="AlphaFoldDB" id="E9E7H1"/>
<dbReference type="eggNOG" id="KOG4177">
    <property type="taxonomic scope" value="Eukaryota"/>
</dbReference>
<feature type="region of interest" description="Disordered" evidence="1">
    <location>
        <begin position="652"/>
        <end position="673"/>
    </location>
</feature>
<dbReference type="HOGENOM" id="CLU_402289_0_0_1"/>
<organism evidence="4">
    <name type="scientific">Metarhizium acridum (strain CQMa 102)</name>
    <dbReference type="NCBI Taxonomy" id="655827"/>
    <lineage>
        <taxon>Eukaryota</taxon>
        <taxon>Fungi</taxon>
        <taxon>Dikarya</taxon>
        <taxon>Ascomycota</taxon>
        <taxon>Pezizomycotina</taxon>
        <taxon>Sordariomycetes</taxon>
        <taxon>Hypocreomycetidae</taxon>
        <taxon>Hypocreales</taxon>
        <taxon>Clavicipitaceae</taxon>
        <taxon>Metarhizium</taxon>
    </lineage>
</organism>
<evidence type="ECO:0000313" key="4">
    <source>
        <dbReference type="Proteomes" id="UP000002499"/>
    </source>
</evidence>
<name>E9E7H1_METAQ</name>
<dbReference type="PANTHER" id="PTHR10039">
    <property type="entry name" value="AMELOGENIN"/>
    <property type="match status" value="1"/>
</dbReference>
<dbReference type="SUPFAM" id="SSF48403">
    <property type="entry name" value="Ankyrin repeat"/>
    <property type="match status" value="1"/>
</dbReference>
<protein>
    <submittedName>
        <fullName evidence="3">Ankyrin repeat-containing protein, putative</fullName>
    </submittedName>
</protein>
<gene>
    <name evidence="3" type="ORF">MAC_05819</name>
</gene>